<evidence type="ECO:0000256" key="1">
    <source>
        <dbReference type="SAM" id="Phobius"/>
    </source>
</evidence>
<dbReference type="NCBIfam" id="NF010584">
    <property type="entry name" value="PRK13977.1"/>
    <property type="match status" value="1"/>
</dbReference>
<reference evidence="2 3" key="1">
    <citation type="submission" date="2016-10" db="EMBL/GenBank/DDBJ databases">
        <authorList>
            <person name="de Groot N.N."/>
        </authorList>
    </citation>
    <scope>NUCLEOTIDE SEQUENCE [LARGE SCALE GENOMIC DNA]</scope>
    <source>
        <strain evidence="2 3">DSM 12992</strain>
    </source>
</reference>
<sequence length="565" mass="64127">MGNYQRNNTIPQKNIKERKAYLVGGGIASLSAAFYLLRDGHMDGKNITIFEELNIEGGAMDGAGNAETGYIIRGGREMEEHYECTWDLFADIPSLENPGYSILDEFKELNDNDPNISKCRLIHNCGEKKNSDSMELSPTNVKRITELFLATEDALGNTTVEQFFDQSFFETNFWSFWRSMFAFETWHGVVEMKRYMHRFIHLLPGFNKMKGLIFPKYNQYDSFILPLCKYLKDNNVQFAYGTQVVDLDIDIKDKEKTVTGIHIIHDNKKEIINVEPTDIVMVTNGSMTECSEYADNKTVPKLRKDLGGVWNLWKNISEKDPAFGKPEVFCGDVERSKWESFTITCKDSKLVDKIRELSGNEPHSGKTVTGGVITITDSNWLLSITGNRQPHFPDQPDDVIVLWAYGLLLDKEGNYIKKKMTECTSEELLKELLYHLGLEKDIPEILKTDKVISAMMPYITAQFMPRVKGDRPDVVPEGSQNLAFLGQFAEIPGDCVFTVEYSIRSAIMATYKVLNLNKKVPEIHPSQYDIRVIANAVKALNSGRPLPAETIIKKLLKDTSIEGII</sequence>
<dbReference type="InterPro" id="IPR036188">
    <property type="entry name" value="FAD/NAD-bd_sf"/>
</dbReference>
<keyword evidence="1" id="KW-1133">Transmembrane helix</keyword>
<dbReference type="PANTHER" id="PTHR37417:SF3">
    <property type="entry name" value="MYOSIN-CROSSREACTIVE PROTEIN"/>
    <property type="match status" value="1"/>
</dbReference>
<accession>A0A1I1JPG6</accession>
<name>A0A1I1JPG6_9CLOT</name>
<dbReference type="GO" id="GO:0006631">
    <property type="term" value="P:fatty acid metabolic process"/>
    <property type="evidence" value="ECO:0007669"/>
    <property type="project" value="InterPro"/>
</dbReference>
<keyword evidence="1" id="KW-0472">Membrane</keyword>
<feature type="transmembrane region" description="Helical" evidence="1">
    <location>
        <begin position="20"/>
        <end position="37"/>
    </location>
</feature>
<dbReference type="GO" id="GO:0050151">
    <property type="term" value="F:oleate hydratase activity"/>
    <property type="evidence" value="ECO:0007669"/>
    <property type="project" value="InterPro"/>
</dbReference>
<dbReference type="STRING" id="119641.SAMN05421842_10427"/>
<dbReference type="EMBL" id="FOMG01000004">
    <property type="protein sequence ID" value="SFC47783.1"/>
    <property type="molecule type" value="Genomic_DNA"/>
</dbReference>
<keyword evidence="1" id="KW-0812">Transmembrane</keyword>
<dbReference type="Pfam" id="PF06100">
    <property type="entry name" value="MCRA"/>
    <property type="match status" value="1"/>
</dbReference>
<evidence type="ECO:0000313" key="3">
    <source>
        <dbReference type="Proteomes" id="UP000199263"/>
    </source>
</evidence>
<keyword evidence="3" id="KW-1185">Reference proteome</keyword>
<dbReference type="RefSeq" id="WP_090088995.1">
    <property type="nucleotide sequence ID" value="NZ_FOMG01000004.1"/>
</dbReference>
<dbReference type="GO" id="GO:0071949">
    <property type="term" value="F:FAD binding"/>
    <property type="evidence" value="ECO:0007669"/>
    <property type="project" value="InterPro"/>
</dbReference>
<evidence type="ECO:0000313" key="2">
    <source>
        <dbReference type="EMBL" id="SFC47783.1"/>
    </source>
</evidence>
<gene>
    <name evidence="2" type="ORF">SAMN05421842_10427</name>
</gene>
<proteinExistence type="predicted"/>
<dbReference type="PANTHER" id="PTHR37417">
    <property type="entry name" value="67 KDA MYOSIN-CROSS-REACTIVE ANTIGEN FAMILY PROTEIN (AFU_ORTHOLOGUE AFUA_5G09970)"/>
    <property type="match status" value="1"/>
</dbReference>
<dbReference type="OrthoDB" id="4540221at2"/>
<organism evidence="2 3">
    <name type="scientific">Clostridium uliginosum</name>
    <dbReference type="NCBI Taxonomy" id="119641"/>
    <lineage>
        <taxon>Bacteria</taxon>
        <taxon>Bacillati</taxon>
        <taxon>Bacillota</taxon>
        <taxon>Clostridia</taxon>
        <taxon>Eubacteriales</taxon>
        <taxon>Clostridiaceae</taxon>
        <taxon>Clostridium</taxon>
    </lineage>
</organism>
<protein>
    <submittedName>
        <fullName evidence="2">Oleate hydratase</fullName>
    </submittedName>
</protein>
<dbReference type="Gene3D" id="3.30.9.80">
    <property type="match status" value="1"/>
</dbReference>
<dbReference type="InterPro" id="IPR010354">
    <property type="entry name" value="Oleate_hydratase"/>
</dbReference>
<dbReference type="Proteomes" id="UP000199263">
    <property type="component" value="Unassembled WGS sequence"/>
</dbReference>
<dbReference type="Gene3D" id="3.50.50.60">
    <property type="entry name" value="FAD/NAD(P)-binding domain"/>
    <property type="match status" value="2"/>
</dbReference>
<dbReference type="SUPFAM" id="SSF51905">
    <property type="entry name" value="FAD/NAD(P)-binding domain"/>
    <property type="match status" value="1"/>
</dbReference>
<dbReference type="AlphaFoldDB" id="A0A1I1JPG6"/>